<feature type="non-terminal residue" evidence="2">
    <location>
        <position position="464"/>
    </location>
</feature>
<evidence type="ECO:0000256" key="1">
    <source>
        <dbReference type="SAM" id="MobiDB-lite"/>
    </source>
</evidence>
<protein>
    <submittedName>
        <fullName evidence="2">Uncharacterized protein</fullName>
    </submittedName>
</protein>
<proteinExistence type="predicted"/>
<evidence type="ECO:0000313" key="2">
    <source>
        <dbReference type="EMBL" id="KKL21513.1"/>
    </source>
</evidence>
<accession>A0A0F9EBT3</accession>
<feature type="region of interest" description="Disordered" evidence="1">
    <location>
        <begin position="103"/>
        <end position="128"/>
    </location>
</feature>
<organism evidence="2">
    <name type="scientific">marine sediment metagenome</name>
    <dbReference type="NCBI Taxonomy" id="412755"/>
    <lineage>
        <taxon>unclassified sequences</taxon>
        <taxon>metagenomes</taxon>
        <taxon>ecological metagenomes</taxon>
    </lineage>
</organism>
<dbReference type="EMBL" id="LAZR01037704">
    <property type="protein sequence ID" value="KKL21513.1"/>
    <property type="molecule type" value="Genomic_DNA"/>
</dbReference>
<reference evidence="2" key="1">
    <citation type="journal article" date="2015" name="Nature">
        <title>Complex archaea that bridge the gap between prokaryotes and eukaryotes.</title>
        <authorList>
            <person name="Spang A."/>
            <person name="Saw J.H."/>
            <person name="Jorgensen S.L."/>
            <person name="Zaremba-Niedzwiedzka K."/>
            <person name="Martijn J."/>
            <person name="Lind A.E."/>
            <person name="van Eijk R."/>
            <person name="Schleper C."/>
            <person name="Guy L."/>
            <person name="Ettema T.J."/>
        </authorList>
    </citation>
    <scope>NUCLEOTIDE SEQUENCE</scope>
</reference>
<name>A0A0F9EBT3_9ZZZZ</name>
<dbReference type="AlphaFoldDB" id="A0A0F9EBT3"/>
<gene>
    <name evidence="2" type="ORF">LCGC14_2444720</name>
</gene>
<comment type="caution">
    <text evidence="2">The sequence shown here is derived from an EMBL/GenBank/DDBJ whole genome shotgun (WGS) entry which is preliminary data.</text>
</comment>
<sequence>MGKPWEYEPKRAEQLQARAAFRFKAATSAFTRLAATSLRDRGIDPSILTPSRALEDNQPGTENEQFQRTVKRLTGMGMSPDDAAKNVRRYLSVTSRRVDAGMVRPRQPVPPDTLEAAREGGVQPPIPFRTQYNEETEAAIKQFRSDLSIEGYEPWMIDAQLRGQFRLATLMEEAKTSFPSGRTPPGTTIESLALERLDTEMGDLLRKSQPTKGKGLFDKVVGTAFAPFQLAFEETAALGGVKRGQIPELGEAVPEIALSGLAAGIGELEKDPLIGGPFARTKTGQFPAFDPEGETPFEVGAKISRPVVRELQNIAGEPFEQVESAGIPVISNIAGESADIIQSQIVEDIGTELLNPAAIVLVAPFALQGIQGLRGGALAFQIADNLIGTGVTRTALRGTMRGLTTLGREGLAGVSKLSRVVRETPAIQRAITTLQGEAGALRFGGTPRQKAILLTKDALDAMPK</sequence>
<feature type="region of interest" description="Disordered" evidence="1">
    <location>
        <begin position="43"/>
        <end position="63"/>
    </location>
</feature>